<evidence type="ECO:0000259" key="5">
    <source>
        <dbReference type="Pfam" id="PF08548"/>
    </source>
</evidence>
<dbReference type="AlphaFoldDB" id="A0A318TYP2"/>
<name>A0A318TYP2_9RHOB</name>
<reference evidence="6 7" key="1">
    <citation type="submission" date="2018-06" db="EMBL/GenBank/DDBJ databases">
        <title>Genomic Encyclopedia of Type Strains, Phase III (KMG-III): the genomes of soil and plant-associated and newly described type strains.</title>
        <authorList>
            <person name="Whitman W."/>
        </authorList>
    </citation>
    <scope>NUCLEOTIDE SEQUENCE [LARGE SCALE GENOMIC DNA]</scope>
    <source>
        <strain evidence="6 7">JA737</strain>
    </source>
</reference>
<gene>
    <name evidence="6" type="ORF">C8J30_10679</name>
</gene>
<dbReference type="Proteomes" id="UP000247727">
    <property type="component" value="Unassembled WGS sequence"/>
</dbReference>
<comment type="subcellular location">
    <subcellularLocation>
        <location evidence="2">Secreted</location>
    </subcellularLocation>
</comment>
<evidence type="ECO:0000256" key="4">
    <source>
        <dbReference type="ARBA" id="ARBA00022737"/>
    </source>
</evidence>
<organism evidence="6 7">
    <name type="scientific">Rhodobacter viridis</name>
    <dbReference type="NCBI Taxonomy" id="1054202"/>
    <lineage>
        <taxon>Bacteria</taxon>
        <taxon>Pseudomonadati</taxon>
        <taxon>Pseudomonadota</taxon>
        <taxon>Alphaproteobacteria</taxon>
        <taxon>Rhodobacterales</taxon>
        <taxon>Rhodobacter group</taxon>
        <taxon>Rhodobacter</taxon>
    </lineage>
</organism>
<evidence type="ECO:0000256" key="1">
    <source>
        <dbReference type="ARBA" id="ARBA00001913"/>
    </source>
</evidence>
<dbReference type="InterPro" id="IPR001343">
    <property type="entry name" value="Hemolysn_Ca-bd"/>
</dbReference>
<evidence type="ECO:0000256" key="3">
    <source>
        <dbReference type="ARBA" id="ARBA00022525"/>
    </source>
</evidence>
<dbReference type="SUPFAM" id="SSF51120">
    <property type="entry name" value="beta-Roll"/>
    <property type="match status" value="1"/>
</dbReference>
<dbReference type="PANTHER" id="PTHR38340:SF1">
    <property type="entry name" value="S-LAYER PROTEIN"/>
    <property type="match status" value="1"/>
</dbReference>
<dbReference type="GO" id="GO:0005509">
    <property type="term" value="F:calcium ion binding"/>
    <property type="evidence" value="ECO:0007669"/>
    <property type="project" value="InterPro"/>
</dbReference>
<dbReference type="GO" id="GO:0005615">
    <property type="term" value="C:extracellular space"/>
    <property type="evidence" value="ECO:0007669"/>
    <property type="project" value="InterPro"/>
</dbReference>
<dbReference type="EMBL" id="QJTK01000006">
    <property type="protein sequence ID" value="PYF09947.1"/>
    <property type="molecule type" value="Genomic_DNA"/>
</dbReference>
<dbReference type="InterPro" id="IPR050557">
    <property type="entry name" value="RTX_toxin/Mannuronan_C5-epim"/>
</dbReference>
<proteinExistence type="predicted"/>
<dbReference type="InterPro" id="IPR013858">
    <property type="entry name" value="Peptidase_M10B_C"/>
</dbReference>
<comment type="cofactor">
    <cofactor evidence="1">
        <name>Ca(2+)</name>
        <dbReference type="ChEBI" id="CHEBI:29108"/>
    </cofactor>
</comment>
<dbReference type="PANTHER" id="PTHR38340">
    <property type="entry name" value="S-LAYER PROTEIN"/>
    <property type="match status" value="1"/>
</dbReference>
<keyword evidence="3" id="KW-0964">Secreted</keyword>
<evidence type="ECO:0000313" key="6">
    <source>
        <dbReference type="EMBL" id="PYF09947.1"/>
    </source>
</evidence>
<feature type="domain" description="Peptidase M10 serralysin C-terminal" evidence="5">
    <location>
        <begin position="92"/>
        <end position="259"/>
    </location>
</feature>
<dbReference type="Gene3D" id="2.150.10.10">
    <property type="entry name" value="Serralysin-like metalloprotease, C-terminal"/>
    <property type="match status" value="2"/>
</dbReference>
<comment type="caution">
    <text evidence="6">The sequence shown here is derived from an EMBL/GenBank/DDBJ whole genome shotgun (WGS) entry which is preliminary data.</text>
</comment>
<protein>
    <submittedName>
        <fullName evidence="6">Putative secreted protein (Type I secretion substrate)</fullName>
    </submittedName>
</protein>
<dbReference type="InterPro" id="IPR018511">
    <property type="entry name" value="Hemolysin-typ_Ca-bd_CS"/>
</dbReference>
<evidence type="ECO:0000256" key="2">
    <source>
        <dbReference type="ARBA" id="ARBA00004613"/>
    </source>
</evidence>
<keyword evidence="4" id="KW-0677">Repeat</keyword>
<dbReference type="PROSITE" id="PS00330">
    <property type="entry name" value="HEMOLYSIN_CALCIUM"/>
    <property type="match status" value="2"/>
</dbReference>
<accession>A0A318TYP2</accession>
<sequence>MYGVPNAYWNAYPSDEILAPGTYVIVDSDPYTWAQNAETNHAGMAWIEGYELFTDELSGIENARGTSYADKIIGSGAGNTLAGLAGNDTILGWNGNDTLSGGTGTDNLVGGLGNDVIKGEIGNDSLDGGAGSDALNGGLGRDVMRGGAGIDRFIFTATGETGVEATTADRITDFTHGVDRIDLHAIDASTVLSGENAFTFIGAAAFGTTGKGEIRFEHVDAAGTANDFTLVYLDTDADTAAEAVIRLNGLVTLTAADFVL</sequence>
<dbReference type="PRINTS" id="PR00313">
    <property type="entry name" value="CABNDNGRPT"/>
</dbReference>
<keyword evidence="7" id="KW-1185">Reference proteome</keyword>
<dbReference type="Pfam" id="PF00353">
    <property type="entry name" value="HemolysinCabind"/>
    <property type="match status" value="1"/>
</dbReference>
<dbReference type="Pfam" id="PF08548">
    <property type="entry name" value="Peptidase_M10_C"/>
    <property type="match status" value="1"/>
</dbReference>
<evidence type="ECO:0000313" key="7">
    <source>
        <dbReference type="Proteomes" id="UP000247727"/>
    </source>
</evidence>
<dbReference type="InterPro" id="IPR011049">
    <property type="entry name" value="Serralysin-like_metalloprot_C"/>
</dbReference>